<keyword evidence="2" id="KW-1185">Reference proteome</keyword>
<dbReference type="InterPro" id="IPR053158">
    <property type="entry name" value="CapK_Type1_Caps_Biosynth"/>
</dbReference>
<evidence type="ECO:0000313" key="2">
    <source>
        <dbReference type="Proteomes" id="UP001205861"/>
    </source>
</evidence>
<dbReference type="Proteomes" id="UP001205861">
    <property type="component" value="Unassembled WGS sequence"/>
</dbReference>
<dbReference type="RefSeq" id="WP_258855608.1">
    <property type="nucleotide sequence ID" value="NZ_JANUGV010000001.1"/>
</dbReference>
<organism evidence="1 2">
    <name type="scientific">Massilia solisilvae</name>
    <dbReference type="NCBI Taxonomy" id="1811225"/>
    <lineage>
        <taxon>Bacteria</taxon>
        <taxon>Pseudomonadati</taxon>
        <taxon>Pseudomonadota</taxon>
        <taxon>Betaproteobacteria</taxon>
        <taxon>Burkholderiales</taxon>
        <taxon>Oxalobacteraceae</taxon>
        <taxon>Telluria group</taxon>
        <taxon>Massilia</taxon>
    </lineage>
</organism>
<dbReference type="PANTHER" id="PTHR36932:SF1">
    <property type="entry name" value="CAPSULAR POLYSACCHARIDE BIOSYNTHESIS PROTEIN"/>
    <property type="match status" value="1"/>
</dbReference>
<protein>
    <recommendedName>
        <fullName evidence="3">Phenylacetate--CoA ligase family protein</fullName>
    </recommendedName>
</protein>
<dbReference type="EMBL" id="JANUGV010000001">
    <property type="protein sequence ID" value="MCS0607928.1"/>
    <property type="molecule type" value="Genomic_DNA"/>
</dbReference>
<dbReference type="SUPFAM" id="SSF56801">
    <property type="entry name" value="Acetyl-CoA synthetase-like"/>
    <property type="match status" value="1"/>
</dbReference>
<evidence type="ECO:0008006" key="3">
    <source>
        <dbReference type="Google" id="ProtNLM"/>
    </source>
</evidence>
<reference evidence="1 2" key="1">
    <citation type="submission" date="2022-08" db="EMBL/GenBank/DDBJ databases">
        <title>Reclassification of Massilia species as members of the genera Telluria, Duganella, Pseudoduganella, Mokoshia gen. nov. and Zemynaea gen. nov. using orthogonal and non-orthogonal genome-based approaches.</title>
        <authorList>
            <person name="Bowman J.P."/>
        </authorList>
    </citation>
    <scope>NUCLEOTIDE SEQUENCE [LARGE SCALE GENOMIC DNA]</scope>
    <source>
        <strain evidence="1 2">JCM 31607</strain>
    </source>
</reference>
<dbReference type="InterPro" id="IPR042099">
    <property type="entry name" value="ANL_N_sf"/>
</dbReference>
<dbReference type="PANTHER" id="PTHR36932">
    <property type="entry name" value="CAPSULAR POLYSACCHARIDE BIOSYNTHESIS PROTEIN"/>
    <property type="match status" value="1"/>
</dbReference>
<proteinExistence type="predicted"/>
<name>A0ABT2BHD7_9BURK</name>
<comment type="caution">
    <text evidence="1">The sequence shown here is derived from an EMBL/GenBank/DDBJ whole genome shotgun (WGS) entry which is preliminary data.</text>
</comment>
<gene>
    <name evidence="1" type="ORF">NX773_07105</name>
</gene>
<sequence>MISTTELGPTLAFAGEVDGMDYERAKGTLLRLYHRWRGVVPATLLYHSDHFAVRRLLAAPPEVQRAAAEHRLRHVLGSAVAHVPWYRRRVALRPVELAHAPVGELLERFPYIGKQDVMECQRDFVDDRVNPRFLVYAQSHGSSGTGIGVWRDKRQGDIEKAFYFHAWGRLGFSFDKSRYARLGADSARPLDDAPCYRFGNRLMVSPNHLQAAHKASIVEALNRFRPEFIHAYPSAALSLAELLAPGDLQFRLKGVLLASEPATPVQLALIGRVFDCPVSISYGLTERTNLAFAHHQRGHTSAYQFESLYGWTETRHSSDGQPEIVGTSAWNEVMPLIRYCTGDFADIDEHGQCPEILGRVHEFVLDRDGNRLPGLTIALEAGTWDFVRSCQIRQREPGKLTIAVVPRNGPLTPEQKAELLAAPLEHWGTRFEMDVAEVPELARAPGGKRQFVINDFRAAG</sequence>
<dbReference type="Gene3D" id="3.40.50.12780">
    <property type="entry name" value="N-terminal domain of ligase-like"/>
    <property type="match status" value="1"/>
</dbReference>
<accession>A0ABT2BHD7</accession>
<evidence type="ECO:0000313" key="1">
    <source>
        <dbReference type="EMBL" id="MCS0607928.1"/>
    </source>
</evidence>